<protein>
    <submittedName>
        <fullName evidence="3">DUF2142 domain-containing protein</fullName>
    </submittedName>
</protein>
<organism evidence="3 4">
    <name type="scientific">Rhizosaccharibacter radicis</name>
    <dbReference type="NCBI Taxonomy" id="2782605"/>
    <lineage>
        <taxon>Bacteria</taxon>
        <taxon>Pseudomonadati</taxon>
        <taxon>Pseudomonadota</taxon>
        <taxon>Alphaproteobacteria</taxon>
        <taxon>Acetobacterales</taxon>
        <taxon>Acetobacteraceae</taxon>
        <taxon>Rhizosaccharibacter</taxon>
    </lineage>
</organism>
<comment type="caution">
    <text evidence="3">The sequence shown here is derived from an EMBL/GenBank/DDBJ whole genome shotgun (WGS) entry which is preliminary data.</text>
</comment>
<feature type="transmembrane region" description="Helical" evidence="2">
    <location>
        <begin position="176"/>
        <end position="193"/>
    </location>
</feature>
<keyword evidence="2" id="KW-0812">Transmembrane</keyword>
<dbReference type="Pfam" id="PF09913">
    <property type="entry name" value="DUF2142"/>
    <property type="match status" value="2"/>
</dbReference>
<feature type="region of interest" description="Disordered" evidence="1">
    <location>
        <begin position="220"/>
        <end position="301"/>
    </location>
</feature>
<dbReference type="RefSeq" id="WP_422920894.1">
    <property type="nucleotide sequence ID" value="NZ_JAMZEJ010000009.1"/>
</dbReference>
<dbReference type="InterPro" id="IPR018674">
    <property type="entry name" value="DUF2142_membrane"/>
</dbReference>
<keyword evidence="2" id="KW-0472">Membrane</keyword>
<keyword evidence="4" id="KW-1185">Reference proteome</keyword>
<name>A0ABT1W0L7_9PROT</name>
<evidence type="ECO:0000256" key="2">
    <source>
        <dbReference type="SAM" id="Phobius"/>
    </source>
</evidence>
<evidence type="ECO:0000256" key="1">
    <source>
        <dbReference type="SAM" id="MobiDB-lite"/>
    </source>
</evidence>
<feature type="compositionally biased region" description="Basic and acidic residues" evidence="1">
    <location>
        <begin position="284"/>
        <end position="294"/>
    </location>
</feature>
<dbReference type="EMBL" id="JAMZEJ010000009">
    <property type="protein sequence ID" value="MCQ8242141.1"/>
    <property type="molecule type" value="Genomic_DNA"/>
</dbReference>
<feature type="transmembrane region" description="Helical" evidence="2">
    <location>
        <begin position="121"/>
        <end position="141"/>
    </location>
</feature>
<accession>A0ABT1W0L7</accession>
<keyword evidence="2" id="KW-1133">Transmembrane helix</keyword>
<feature type="transmembrane region" description="Helical" evidence="2">
    <location>
        <begin position="353"/>
        <end position="374"/>
    </location>
</feature>
<proteinExistence type="predicted"/>
<evidence type="ECO:0000313" key="3">
    <source>
        <dbReference type="EMBL" id="MCQ8242141.1"/>
    </source>
</evidence>
<feature type="transmembrane region" description="Helical" evidence="2">
    <location>
        <begin position="498"/>
        <end position="519"/>
    </location>
</feature>
<dbReference type="Proteomes" id="UP001524547">
    <property type="component" value="Unassembled WGS sequence"/>
</dbReference>
<feature type="transmembrane region" description="Helical" evidence="2">
    <location>
        <begin position="315"/>
        <end position="341"/>
    </location>
</feature>
<feature type="transmembrane region" description="Helical" evidence="2">
    <location>
        <begin position="434"/>
        <end position="454"/>
    </location>
</feature>
<sequence>MAPLDRVLSTPFALPLLFLLVAGPTVLLTGWRTPPLDVADEGAHFMRAVQVSQGGLVGTVRLPDGQGGNGLLPHGARRLVDEVGRDPSGPPDRAAEARRHAAGFALGWDAPAPAFFPNTVIYPPLFYLPAAGGILVGRAIGLRPAATLLTARVLQGLVCLLLAALALLVARRGRGLLFGLLALPMGLSLFASCSQDGPMLAISALAAALLGRLTGARLAPPSRASAARDPAPHAGRPSHRPSSSPAAGPSDEGSSVAAVPDPAPNGPISSGPASLGRPVFGPRSSERARSDHAGPGRASLDRALPGPVAWTAGRWGLVGLLLGALGAAKPPCAVLALLPLAALLPRPGGGRRVWWMPVFASLLGVLLSVGWLLFGALPNGTGFTQNGVSPALQAHWLILHPLEAGRVLLRSLRLWGATYVEEMVGVLGWLDVRLWLPAYGLLPAGLVALAWLDWRAGASRNGFRVPSAAAFLFCFLLAVGVLLVFLSLYLAWTPVGDPVVLGVQGRYLLPFAIMATTLLPPATAHCRLEAMAAACFMCGASAVTLAAVFGRWG</sequence>
<feature type="transmembrane region" description="Helical" evidence="2">
    <location>
        <begin position="531"/>
        <end position="552"/>
    </location>
</feature>
<feature type="transmembrane region" description="Helical" evidence="2">
    <location>
        <begin position="12"/>
        <end position="31"/>
    </location>
</feature>
<feature type="compositionally biased region" description="Low complexity" evidence="1">
    <location>
        <begin position="220"/>
        <end position="250"/>
    </location>
</feature>
<evidence type="ECO:0000313" key="4">
    <source>
        <dbReference type="Proteomes" id="UP001524547"/>
    </source>
</evidence>
<feature type="transmembrane region" description="Helical" evidence="2">
    <location>
        <begin position="466"/>
        <end position="492"/>
    </location>
</feature>
<feature type="transmembrane region" description="Helical" evidence="2">
    <location>
        <begin position="153"/>
        <end position="170"/>
    </location>
</feature>
<gene>
    <name evidence="3" type="ORF">NFI88_14985</name>
</gene>
<reference evidence="3 4" key="1">
    <citation type="submission" date="2022-06" db="EMBL/GenBank/DDBJ databases">
        <title>Rhizosaccharibacter gen. nov. sp. nov. KSS12, endophytic bacteria isolated from sugarcane.</title>
        <authorList>
            <person name="Pitiwittayakul N."/>
        </authorList>
    </citation>
    <scope>NUCLEOTIDE SEQUENCE [LARGE SCALE GENOMIC DNA]</scope>
    <source>
        <strain evidence="3 4">KSS12</strain>
    </source>
</reference>